<dbReference type="GO" id="GO:0009245">
    <property type="term" value="P:lipid A biosynthetic process"/>
    <property type="evidence" value="ECO:0007669"/>
    <property type="project" value="UniProtKB-UniRule"/>
</dbReference>
<evidence type="ECO:0000256" key="1">
    <source>
        <dbReference type="ARBA" id="ARBA00002056"/>
    </source>
</evidence>
<organism evidence="11 12">
    <name type="scientific">Veillonella rodentium</name>
    <dbReference type="NCBI Taxonomy" id="248315"/>
    <lineage>
        <taxon>Bacteria</taxon>
        <taxon>Bacillati</taxon>
        <taxon>Bacillota</taxon>
        <taxon>Negativicutes</taxon>
        <taxon>Veillonellales</taxon>
        <taxon>Veillonellaceae</taxon>
        <taxon>Veillonella</taxon>
    </lineage>
</organism>
<evidence type="ECO:0000256" key="5">
    <source>
        <dbReference type="ARBA" id="ARBA00022556"/>
    </source>
</evidence>
<evidence type="ECO:0000313" key="12">
    <source>
        <dbReference type="Proteomes" id="UP000214973"/>
    </source>
</evidence>
<evidence type="ECO:0000256" key="2">
    <source>
        <dbReference type="ARBA" id="ARBA00012687"/>
    </source>
</evidence>
<evidence type="ECO:0000256" key="7">
    <source>
        <dbReference type="ARBA" id="ARBA00022679"/>
    </source>
</evidence>
<dbReference type="KEGG" id="vrm:44547418_00559"/>
<reference evidence="11 12" key="1">
    <citation type="submission" date="2017-06" db="EMBL/GenBank/DDBJ databases">
        <authorList>
            <consortium name="Pathogen Informatics"/>
        </authorList>
    </citation>
    <scope>NUCLEOTIDE SEQUENCE [LARGE SCALE GENOMIC DNA]</scope>
    <source>
        <strain evidence="11 12">NCTC12018</strain>
    </source>
</reference>
<dbReference type="InterPro" id="IPR003835">
    <property type="entry name" value="Glyco_trans_19"/>
</dbReference>
<dbReference type="SUPFAM" id="SSF53756">
    <property type="entry name" value="UDP-Glycosyltransferase/glycogen phosphorylase"/>
    <property type="match status" value="1"/>
</dbReference>
<evidence type="ECO:0000256" key="9">
    <source>
        <dbReference type="ARBA" id="ARBA00048975"/>
    </source>
</evidence>
<dbReference type="GO" id="GO:0016020">
    <property type="term" value="C:membrane"/>
    <property type="evidence" value="ECO:0007669"/>
    <property type="project" value="GOC"/>
</dbReference>
<evidence type="ECO:0000313" key="11">
    <source>
        <dbReference type="EMBL" id="SNV60281.1"/>
    </source>
</evidence>
<accession>A0A239YM17</accession>
<dbReference type="EMBL" id="LT906470">
    <property type="protein sequence ID" value="SNV60281.1"/>
    <property type="molecule type" value="Genomic_DNA"/>
</dbReference>
<dbReference type="Proteomes" id="UP000214973">
    <property type="component" value="Chromosome 1"/>
</dbReference>
<comment type="catalytic activity">
    <reaction evidence="9">
        <text>a lipid X + a UDP-2-N,3-O-bis[(3R)-3-hydroxyacyl]-alpha-D-glucosamine = a lipid A disaccharide + UDP + H(+)</text>
        <dbReference type="Rhea" id="RHEA:67828"/>
        <dbReference type="ChEBI" id="CHEBI:15378"/>
        <dbReference type="ChEBI" id="CHEBI:58223"/>
        <dbReference type="ChEBI" id="CHEBI:137748"/>
        <dbReference type="ChEBI" id="CHEBI:176338"/>
        <dbReference type="ChEBI" id="CHEBI:176343"/>
        <dbReference type="EC" id="2.4.1.182"/>
    </reaction>
</comment>
<keyword evidence="6 11" id="KW-0328">Glycosyltransferase</keyword>
<proteinExistence type="predicted"/>
<comment type="function">
    <text evidence="1">Condensation of UDP-2,3-diacylglucosamine and 2,3-diacylglucosamine-1-phosphate to form lipid A disaccharide, a precursor of lipid A, a phosphorylated glycolipid that anchors the lipopolysaccharide to the outer membrane of the cell.</text>
</comment>
<evidence type="ECO:0000256" key="10">
    <source>
        <dbReference type="NCBIfam" id="TIGR00215"/>
    </source>
</evidence>
<dbReference type="EC" id="2.4.1.182" evidence="2 10"/>
<dbReference type="PANTHER" id="PTHR30372">
    <property type="entry name" value="LIPID-A-DISACCHARIDE SYNTHASE"/>
    <property type="match status" value="1"/>
</dbReference>
<keyword evidence="5" id="KW-0441">Lipid A biosynthesis</keyword>
<evidence type="ECO:0000256" key="6">
    <source>
        <dbReference type="ARBA" id="ARBA00022676"/>
    </source>
</evidence>
<keyword evidence="8" id="KW-0443">Lipid metabolism</keyword>
<gene>
    <name evidence="11" type="primary">lpxB</name>
    <name evidence="11" type="ORF">SAMEA44547418_00559</name>
</gene>
<dbReference type="Pfam" id="PF02684">
    <property type="entry name" value="LpxB"/>
    <property type="match status" value="1"/>
</dbReference>
<dbReference type="AlphaFoldDB" id="A0A239YM17"/>
<sequence>MKIMFSAGEASGDTHAASVAAALRELDPTVELFGMGGTLMERAGVRIVYDIKNLGVIGIVEIIKSLPKFFKLRTYLKRVMMKEKPDILVCVDYPGFNMKLAAVAHELGIPVVYYIAPTIWAWHSSRGDTIRKYVTKVASIFPFEAEAYRKYKCDVEFVGHPLLDIVHPTMNRGEALVYFDVRKEAKKILLMPGSRKQEVMSLLDTMLKSAEILMETHDDMQFFLPRAHTIDRSELESVIESHNVPVTITEDHTYDLMQICDACLAASGTATLETAMMELPTVLLYRVSPITYGIGKMVVNVSHVGLPNIIAGKEVIPELLQDEVNPKRIVAAVAPLIDDESANAAMRTELREVRHALGEPGAVKRVAHLVYDLAKEKCNE</sequence>
<name>A0A239YM17_9FIRM</name>
<dbReference type="GO" id="GO:0005543">
    <property type="term" value="F:phospholipid binding"/>
    <property type="evidence" value="ECO:0007669"/>
    <property type="project" value="TreeGrafter"/>
</dbReference>
<dbReference type="GO" id="GO:0008915">
    <property type="term" value="F:lipid-A-disaccharide synthase activity"/>
    <property type="evidence" value="ECO:0007669"/>
    <property type="project" value="UniProtKB-UniRule"/>
</dbReference>
<dbReference type="RefSeq" id="WP_095065540.1">
    <property type="nucleotide sequence ID" value="NZ_LT906470.1"/>
</dbReference>
<dbReference type="NCBIfam" id="TIGR00215">
    <property type="entry name" value="lpxB"/>
    <property type="match status" value="1"/>
</dbReference>
<dbReference type="PANTHER" id="PTHR30372:SF4">
    <property type="entry name" value="LIPID-A-DISACCHARIDE SYNTHASE, MITOCHONDRIAL-RELATED"/>
    <property type="match status" value="1"/>
</dbReference>
<evidence type="ECO:0000256" key="8">
    <source>
        <dbReference type="ARBA" id="ARBA00023098"/>
    </source>
</evidence>
<evidence type="ECO:0000256" key="3">
    <source>
        <dbReference type="ARBA" id="ARBA00020902"/>
    </source>
</evidence>
<evidence type="ECO:0000256" key="4">
    <source>
        <dbReference type="ARBA" id="ARBA00022516"/>
    </source>
</evidence>
<keyword evidence="4" id="KW-0444">Lipid biosynthesis</keyword>
<protein>
    <recommendedName>
        <fullName evidence="3 10">Lipid-A-disaccharide synthase</fullName>
        <ecNumber evidence="2 10">2.4.1.182</ecNumber>
    </recommendedName>
</protein>
<keyword evidence="7 11" id="KW-0808">Transferase</keyword>
<keyword evidence="12" id="KW-1185">Reference proteome</keyword>
<dbReference type="Gene3D" id="3.40.50.2000">
    <property type="entry name" value="Glycogen Phosphorylase B"/>
    <property type="match status" value="1"/>
</dbReference>